<evidence type="ECO:0000313" key="9">
    <source>
        <dbReference type="EMBL" id="AYF92639.1"/>
    </source>
</evidence>
<feature type="binding site" evidence="7">
    <location>
        <position position="170"/>
    </location>
    <ligand>
        <name>S-adenosyl-L-methionine</name>
        <dbReference type="ChEBI" id="CHEBI:59789"/>
    </ligand>
</feature>
<evidence type="ECO:0000259" key="8">
    <source>
        <dbReference type="PROSITE" id="PS51686"/>
    </source>
</evidence>
<dbReference type="InterPro" id="IPR027391">
    <property type="entry name" value="Nol1_Nop2_Fmu_2"/>
</dbReference>
<protein>
    <submittedName>
        <fullName evidence="9">NOL1/NOP2/sun family putative RNA methylase</fullName>
    </submittedName>
</protein>
<dbReference type="Pfam" id="PF17125">
    <property type="entry name" value="Methyltr_RsmF_N"/>
    <property type="match status" value="1"/>
</dbReference>
<dbReference type="Gene3D" id="3.30.70.1170">
    <property type="entry name" value="Sun protein, domain 3"/>
    <property type="match status" value="1"/>
</dbReference>
<dbReference type="InterPro" id="IPR023267">
    <property type="entry name" value="RCMT"/>
</dbReference>
<feature type="active site" description="Nucleophile" evidence="7">
    <location>
        <position position="223"/>
    </location>
</feature>
<organism evidence="9 10">
    <name type="scientific">Apilactobacillus bombintestini</name>
    <dbReference type="NCBI Taxonomy" id="2419772"/>
    <lineage>
        <taxon>Bacteria</taxon>
        <taxon>Bacillati</taxon>
        <taxon>Bacillota</taxon>
        <taxon>Bacilli</taxon>
        <taxon>Lactobacillales</taxon>
        <taxon>Lactobacillaceae</taxon>
        <taxon>Apilactobacillus</taxon>
    </lineage>
</organism>
<dbReference type="CDD" id="cd02440">
    <property type="entry name" value="AdoMet_MTases"/>
    <property type="match status" value="1"/>
</dbReference>
<feature type="binding site" evidence="7">
    <location>
        <begin position="101"/>
        <end position="107"/>
    </location>
    <ligand>
        <name>S-adenosyl-L-methionine</name>
        <dbReference type="ChEBI" id="CHEBI:59789"/>
    </ligand>
</feature>
<dbReference type="RefSeq" id="WP_120784405.1">
    <property type="nucleotide sequence ID" value="NZ_CP032626.1"/>
</dbReference>
<dbReference type="PROSITE" id="PS01153">
    <property type="entry name" value="NOL1_NOP2_SUN"/>
    <property type="match status" value="1"/>
</dbReference>
<dbReference type="PROSITE" id="PS51686">
    <property type="entry name" value="SAM_MT_RSMB_NOP"/>
    <property type="match status" value="1"/>
</dbReference>
<evidence type="ECO:0000256" key="5">
    <source>
        <dbReference type="ARBA" id="ARBA00022691"/>
    </source>
</evidence>
<dbReference type="InterPro" id="IPR011023">
    <property type="entry name" value="Nop2p"/>
</dbReference>
<dbReference type="Gene3D" id="2.30.130.60">
    <property type="match status" value="1"/>
</dbReference>
<dbReference type="PANTHER" id="PTHR22807:SF30">
    <property type="entry name" value="28S RRNA (CYTOSINE(4447)-C(5))-METHYLTRANSFERASE-RELATED"/>
    <property type="match status" value="1"/>
</dbReference>
<dbReference type="InterPro" id="IPR049560">
    <property type="entry name" value="MeTrfase_RsmB-F_NOP2_cat"/>
</dbReference>
<evidence type="ECO:0000256" key="7">
    <source>
        <dbReference type="PROSITE-ProRule" id="PRU01023"/>
    </source>
</evidence>
<feature type="domain" description="SAM-dependent MTase RsmB/NOP-type" evidence="8">
    <location>
        <begin position="1"/>
        <end position="292"/>
    </location>
</feature>
<dbReference type="InterPro" id="IPR029063">
    <property type="entry name" value="SAM-dependent_MTases_sf"/>
</dbReference>
<dbReference type="GO" id="GO:0008757">
    <property type="term" value="F:S-adenosylmethionine-dependent methyltransferase activity"/>
    <property type="evidence" value="ECO:0007669"/>
    <property type="project" value="InterPro"/>
</dbReference>
<dbReference type="Pfam" id="PF17126">
    <property type="entry name" value="RsmF_methylt_CI"/>
    <property type="match status" value="1"/>
</dbReference>
<dbReference type="GO" id="GO:0001510">
    <property type="term" value="P:RNA methylation"/>
    <property type="evidence" value="ECO:0007669"/>
    <property type="project" value="InterPro"/>
</dbReference>
<feature type="binding site" evidence="7">
    <location>
        <position position="125"/>
    </location>
    <ligand>
        <name>S-adenosyl-L-methionine</name>
        <dbReference type="ChEBI" id="CHEBI:59789"/>
    </ligand>
</feature>
<dbReference type="InterPro" id="IPR031341">
    <property type="entry name" value="Methyltr_RsmF_N"/>
</dbReference>
<keyword evidence="2" id="KW-0963">Cytoplasm</keyword>
<keyword evidence="10" id="KW-1185">Reference proteome</keyword>
<dbReference type="InterPro" id="IPR018314">
    <property type="entry name" value="RsmB/NOL1/NOP2-like_CS"/>
</dbReference>
<evidence type="ECO:0000256" key="3">
    <source>
        <dbReference type="ARBA" id="ARBA00022603"/>
    </source>
</evidence>
<evidence type="ECO:0000256" key="6">
    <source>
        <dbReference type="ARBA" id="ARBA00022884"/>
    </source>
</evidence>
<name>A0A387ATG5_9LACO</name>
<keyword evidence="4 7" id="KW-0808">Transferase</keyword>
<reference evidence="9 10" key="1">
    <citation type="submission" date="2018-09" db="EMBL/GenBank/DDBJ databases">
        <title>Genome sequencing of strain BHWM-4.</title>
        <authorList>
            <person name="Heo J."/>
            <person name="Kim S.-J."/>
            <person name="Kwon S.-W."/>
        </authorList>
    </citation>
    <scope>NUCLEOTIDE SEQUENCE [LARGE SCALE GENOMIC DNA]</scope>
    <source>
        <strain evidence="9 10">BHWM-4</strain>
    </source>
</reference>
<evidence type="ECO:0000256" key="4">
    <source>
        <dbReference type="ARBA" id="ARBA00022679"/>
    </source>
</evidence>
<dbReference type="PRINTS" id="PR02008">
    <property type="entry name" value="RCMTFAMILY"/>
</dbReference>
<dbReference type="NCBIfam" id="TIGR00446">
    <property type="entry name" value="nop2p"/>
    <property type="match status" value="1"/>
</dbReference>
<dbReference type="InterPro" id="IPR001678">
    <property type="entry name" value="MeTrfase_RsmB-F_NOP2_dom"/>
</dbReference>
<dbReference type="GO" id="GO:0003723">
    <property type="term" value="F:RNA binding"/>
    <property type="evidence" value="ECO:0007669"/>
    <property type="project" value="UniProtKB-UniRule"/>
</dbReference>
<gene>
    <name evidence="9" type="ORF">D7I45_03680</name>
</gene>
<sequence length="447" mass="50608">MDLPIDFKKKYQKLLKDDAESFFASLNKDTNPGFRVNPLKENMPKEDEKNAIEYCKFGYYGDVNGRTVNHQSGAIYSQEPSAMYVGEVADVQPGDVVLDLCAAPGGKTTHVASYMQNKGLLVTNEIDHKRAKVLAENVERFGIRNAVILNESPDNLAKSFPRFFDKILIDAPCSGEGMFRKNPNAISYWNKEYPSKCAARQKDIIQQAIKMLKPGGKIIYSTCTFAPEEDEQIVNWMSQKYDLDIDPIKKYNGMSSGHPEWTDGNPDVANTVRLFPNKFKGEGHFISKLTSNASGKPKKIKKHLQSNLSVNDKKIWEDFREKNLINFDPKHLIVFGDQLYAFDKSLPELKGLKVMRPGLHLGTIKKKRFEPSYALALALHEDEVVNTLNISLDDWKNYVHGDTIPCDENLPKGWYQLICNDQPIAFGKVVNGTVKNFFPKGLRFIVD</sequence>
<keyword evidence="3 7" id="KW-0489">Methyltransferase</keyword>
<dbReference type="SUPFAM" id="SSF53335">
    <property type="entry name" value="S-adenosyl-L-methionine-dependent methyltransferases"/>
    <property type="match status" value="1"/>
</dbReference>
<dbReference type="Pfam" id="PF13636">
    <property type="entry name" value="Methyltranf_PUA"/>
    <property type="match status" value="1"/>
</dbReference>
<accession>A0A387ATG5</accession>
<dbReference type="OrthoDB" id="9810297at2"/>
<evidence type="ECO:0000256" key="1">
    <source>
        <dbReference type="ARBA" id="ARBA00007494"/>
    </source>
</evidence>
<dbReference type="Gene3D" id="3.40.50.150">
    <property type="entry name" value="Vaccinia Virus protein VP39"/>
    <property type="match status" value="1"/>
</dbReference>
<keyword evidence="6 7" id="KW-0694">RNA-binding</keyword>
<dbReference type="KEGG" id="abom:D7I45_03680"/>
<dbReference type="Proteomes" id="UP000272003">
    <property type="component" value="Chromosome"/>
</dbReference>
<dbReference type="AlphaFoldDB" id="A0A387ATG5"/>
<dbReference type="GO" id="GO:0006396">
    <property type="term" value="P:RNA processing"/>
    <property type="evidence" value="ECO:0007669"/>
    <property type="project" value="InterPro"/>
</dbReference>
<dbReference type="Pfam" id="PF01189">
    <property type="entry name" value="Methyltr_RsmB-F"/>
    <property type="match status" value="1"/>
</dbReference>
<dbReference type="InterPro" id="IPR031340">
    <property type="entry name" value="RsmF_methylt_CI"/>
</dbReference>
<comment type="similarity">
    <text evidence="1 7">Belongs to the class I-like SAM-binding methyltransferase superfamily. RsmB/NOP family.</text>
</comment>
<dbReference type="GO" id="GO:0008173">
    <property type="term" value="F:RNA methyltransferase activity"/>
    <property type="evidence" value="ECO:0007669"/>
    <property type="project" value="InterPro"/>
</dbReference>
<evidence type="ECO:0000313" key="10">
    <source>
        <dbReference type="Proteomes" id="UP000272003"/>
    </source>
</evidence>
<proteinExistence type="inferred from homology"/>
<comment type="caution">
    <text evidence="7">Lacks conserved residue(s) required for the propagation of feature annotation.</text>
</comment>
<dbReference type="EMBL" id="CP032626">
    <property type="protein sequence ID" value="AYF92639.1"/>
    <property type="molecule type" value="Genomic_DNA"/>
</dbReference>
<dbReference type="PANTHER" id="PTHR22807">
    <property type="entry name" value="NOP2 YEAST -RELATED NOL1/NOP2/FMU SUN DOMAIN-CONTAINING"/>
    <property type="match status" value="1"/>
</dbReference>
<dbReference type="CDD" id="cd21147">
    <property type="entry name" value="RsmF_methylt_CTD1"/>
    <property type="match status" value="1"/>
</dbReference>
<evidence type="ECO:0000256" key="2">
    <source>
        <dbReference type="ARBA" id="ARBA00022490"/>
    </source>
</evidence>
<keyword evidence="5 7" id="KW-0949">S-adenosyl-L-methionine</keyword>